<keyword evidence="4" id="KW-1185">Reference proteome</keyword>
<feature type="region of interest" description="Disordered" evidence="1">
    <location>
        <begin position="254"/>
        <end position="286"/>
    </location>
</feature>
<dbReference type="AlphaFoldDB" id="S9QRS0"/>
<gene>
    <name evidence="3" type="ORF">D187_003222</name>
</gene>
<protein>
    <submittedName>
        <fullName evidence="3">Uncharacterized protein</fullName>
    </submittedName>
</protein>
<evidence type="ECO:0000313" key="4">
    <source>
        <dbReference type="Proteomes" id="UP000011682"/>
    </source>
</evidence>
<dbReference type="Proteomes" id="UP000011682">
    <property type="component" value="Unassembled WGS sequence"/>
</dbReference>
<dbReference type="EMBL" id="ANAH02000018">
    <property type="protein sequence ID" value="EPX59318.1"/>
    <property type="molecule type" value="Genomic_DNA"/>
</dbReference>
<keyword evidence="2" id="KW-0812">Transmembrane</keyword>
<sequence>MPGQLKMKAGVQQKAAEARQLAEAEFAKVARAHPLLNHKDLDARRLTNASQSDVQSLMLEHIRACQNDIKETRRNIAETPTLVFKLDVLLRATYTAMGISPGSIHDLVVQDRIQTIRVQETFVAMALGVLALGAGLLSGGGGAVAVGALGVAGGIGVYDAMQSLKQYEMESAAHGARLLSHDPSLGWVVATVIGASVDLAAAAIIIKAMKPSVLLFNKSGDLIQFENGLKALPQISGELRTRFVAAARQERQLQQAARQSVPTASPKTGSGRGLFGKQSPAPSGPLSPQLRQMYLRELESKWFRTKLSAYAKLIGKGPIDWDALVKMVRTAEFREYATVKQMLLSGGYAGYSEGRLILGMSKLIREIPVLGRSAIQHELVHVFQELSMGMLKRESTAGRLSYLEVLKAETSANLFGSPALIVSFIGLNVVVDGSAIYLYQEFSH</sequence>
<proteinExistence type="predicted"/>
<comment type="caution">
    <text evidence="3">The sequence shown here is derived from an EMBL/GenBank/DDBJ whole genome shotgun (WGS) entry which is preliminary data.</text>
</comment>
<organism evidence="3 4">
    <name type="scientific">Cystobacter fuscus (strain ATCC 25194 / DSM 2262 / NBRC 100088 / M29)</name>
    <dbReference type="NCBI Taxonomy" id="1242864"/>
    <lineage>
        <taxon>Bacteria</taxon>
        <taxon>Pseudomonadati</taxon>
        <taxon>Myxococcota</taxon>
        <taxon>Myxococcia</taxon>
        <taxon>Myxococcales</taxon>
        <taxon>Cystobacterineae</taxon>
        <taxon>Archangiaceae</taxon>
        <taxon>Cystobacter</taxon>
    </lineage>
</organism>
<reference evidence="3" key="1">
    <citation type="submission" date="2013-05" db="EMBL/GenBank/DDBJ databases">
        <title>Genome assembly of Cystobacter fuscus DSM 2262.</title>
        <authorList>
            <person name="Sharma G."/>
            <person name="Khatri I."/>
            <person name="Kaur C."/>
            <person name="Mayilraj S."/>
            <person name="Subramanian S."/>
        </authorList>
    </citation>
    <scope>NUCLEOTIDE SEQUENCE [LARGE SCALE GENOMIC DNA]</scope>
    <source>
        <strain evidence="3">DSM 2262</strain>
    </source>
</reference>
<feature type="transmembrane region" description="Helical" evidence="2">
    <location>
        <begin position="185"/>
        <end position="206"/>
    </location>
</feature>
<accession>S9QRS0</accession>
<keyword evidence="2" id="KW-0472">Membrane</keyword>
<dbReference type="eggNOG" id="ENOG50340CZ">
    <property type="taxonomic scope" value="Bacteria"/>
</dbReference>
<feature type="transmembrane region" description="Helical" evidence="2">
    <location>
        <begin position="122"/>
        <end position="155"/>
    </location>
</feature>
<name>S9QRS0_CYSF2</name>
<dbReference type="RefSeq" id="WP_002643354.1">
    <property type="nucleotide sequence ID" value="NZ_ANAH02000018.1"/>
</dbReference>
<keyword evidence="2" id="KW-1133">Transmembrane helix</keyword>
<evidence type="ECO:0000256" key="2">
    <source>
        <dbReference type="SAM" id="Phobius"/>
    </source>
</evidence>
<evidence type="ECO:0000256" key="1">
    <source>
        <dbReference type="SAM" id="MobiDB-lite"/>
    </source>
</evidence>
<evidence type="ECO:0000313" key="3">
    <source>
        <dbReference type="EMBL" id="EPX59318.1"/>
    </source>
</evidence>